<protein>
    <recommendedName>
        <fullName evidence="6">Lipoprotein</fullName>
    </recommendedName>
</protein>
<dbReference type="Pfam" id="PF03180">
    <property type="entry name" value="Lipoprotein_9"/>
    <property type="match status" value="1"/>
</dbReference>
<keyword evidence="4" id="KW-0564">Palmitate</keyword>
<evidence type="ECO:0000256" key="1">
    <source>
        <dbReference type="ARBA" id="ARBA00004635"/>
    </source>
</evidence>
<evidence type="ECO:0000313" key="9">
    <source>
        <dbReference type="EMBL" id="GGI65642.1"/>
    </source>
</evidence>
<accession>A0A917JGF0</accession>
<gene>
    <name evidence="9" type="ORF">GCM10011482_12960</name>
</gene>
<dbReference type="PROSITE" id="PS51257">
    <property type="entry name" value="PROKAR_LIPOPROTEIN"/>
    <property type="match status" value="1"/>
</dbReference>
<comment type="subcellular location">
    <subcellularLocation>
        <location evidence="1">Membrane</location>
        <topology evidence="1">Lipid-anchor</topology>
    </subcellularLocation>
</comment>
<evidence type="ECO:0000256" key="2">
    <source>
        <dbReference type="ARBA" id="ARBA00022729"/>
    </source>
</evidence>
<evidence type="ECO:0000256" key="4">
    <source>
        <dbReference type="ARBA" id="ARBA00023139"/>
    </source>
</evidence>
<dbReference type="PIRSF" id="PIRSF002854">
    <property type="entry name" value="MetQ"/>
    <property type="match status" value="1"/>
</dbReference>
<dbReference type="AlphaFoldDB" id="A0A917JGF0"/>
<dbReference type="PANTHER" id="PTHR30429:SF0">
    <property type="entry name" value="METHIONINE-BINDING LIPOPROTEIN METQ"/>
    <property type="match status" value="1"/>
</dbReference>
<sequence length="284" mass="31045">MKRRVKHWIWLGILGSLLLGTAACSSSKTIEKETVTAEEKQVIRVGLGVTPHLEILENVKERLSEEGYELEIKVFEDFVLPNKALAEGDLDVNLYQHEPYLINFNAEHATDLVVAGETKFYFLPLGIYPGKVDSLDKLPEGAEVAIPNDLTNGGRALLLLQEAGLITLKEGVDITATVNDILDNPKQLKIVELEASQVVRSLADVDLAVINANFVLDAGLNVQEDALLTETADSKAAEKYASIVAVEASKQDDAAIQAFITALRSDETRNFINDTYQGAVIPVF</sequence>
<feature type="lipid moiety-binding region" description="S-diacylglycerol cysteine" evidence="7">
    <location>
        <position position="24"/>
    </location>
</feature>
<reference evidence="9" key="2">
    <citation type="submission" date="2020-09" db="EMBL/GenBank/DDBJ databases">
        <authorList>
            <person name="Sun Q."/>
            <person name="Sedlacek I."/>
        </authorList>
    </citation>
    <scope>NUCLEOTIDE SEQUENCE</scope>
    <source>
        <strain evidence="9">CCM 8433</strain>
    </source>
</reference>
<dbReference type="RefSeq" id="WP_188367483.1">
    <property type="nucleotide sequence ID" value="NZ_BMDT01000005.1"/>
</dbReference>
<dbReference type="Proteomes" id="UP000622610">
    <property type="component" value="Unassembled WGS sequence"/>
</dbReference>
<dbReference type="Gene3D" id="3.40.190.10">
    <property type="entry name" value="Periplasmic binding protein-like II"/>
    <property type="match status" value="2"/>
</dbReference>
<feature type="signal peptide" evidence="8">
    <location>
        <begin position="1"/>
        <end position="22"/>
    </location>
</feature>
<dbReference type="InterPro" id="IPR004872">
    <property type="entry name" value="Lipoprotein_NlpA"/>
</dbReference>
<evidence type="ECO:0000256" key="7">
    <source>
        <dbReference type="PIRSR" id="PIRSR002854-1"/>
    </source>
</evidence>
<organism evidence="9 10">
    <name type="scientific">Enterococcus alcedinis</name>
    <dbReference type="NCBI Taxonomy" id="1274384"/>
    <lineage>
        <taxon>Bacteria</taxon>
        <taxon>Bacillati</taxon>
        <taxon>Bacillota</taxon>
        <taxon>Bacilli</taxon>
        <taxon>Lactobacillales</taxon>
        <taxon>Enterococcaceae</taxon>
        <taxon>Enterococcus</taxon>
    </lineage>
</organism>
<comment type="similarity">
    <text evidence="6">Belongs to the nlpA lipoprotein family.</text>
</comment>
<keyword evidence="10" id="KW-1185">Reference proteome</keyword>
<proteinExistence type="inferred from homology"/>
<evidence type="ECO:0000256" key="8">
    <source>
        <dbReference type="SAM" id="SignalP"/>
    </source>
</evidence>
<evidence type="ECO:0000256" key="6">
    <source>
        <dbReference type="PIRNR" id="PIRNR002854"/>
    </source>
</evidence>
<keyword evidence="3" id="KW-0472">Membrane</keyword>
<keyword evidence="2 8" id="KW-0732">Signal</keyword>
<reference evidence="9" key="1">
    <citation type="journal article" date="2014" name="Int. J. Syst. Evol. Microbiol.">
        <title>Complete genome sequence of Corynebacterium casei LMG S-19264T (=DSM 44701T), isolated from a smear-ripened cheese.</title>
        <authorList>
            <consortium name="US DOE Joint Genome Institute (JGI-PGF)"/>
            <person name="Walter F."/>
            <person name="Albersmeier A."/>
            <person name="Kalinowski J."/>
            <person name="Ruckert C."/>
        </authorList>
    </citation>
    <scope>NUCLEOTIDE SEQUENCE</scope>
    <source>
        <strain evidence="9">CCM 8433</strain>
    </source>
</reference>
<keyword evidence="5 6" id="KW-0449">Lipoprotein</keyword>
<dbReference type="PANTHER" id="PTHR30429">
    <property type="entry name" value="D-METHIONINE-BINDING LIPOPROTEIN METQ"/>
    <property type="match status" value="1"/>
</dbReference>
<comment type="caution">
    <text evidence="9">The sequence shown here is derived from an EMBL/GenBank/DDBJ whole genome shotgun (WGS) entry which is preliminary data.</text>
</comment>
<name>A0A917JGF0_9ENTE</name>
<evidence type="ECO:0000256" key="3">
    <source>
        <dbReference type="ARBA" id="ARBA00023136"/>
    </source>
</evidence>
<evidence type="ECO:0000313" key="10">
    <source>
        <dbReference type="Proteomes" id="UP000622610"/>
    </source>
</evidence>
<dbReference type="EMBL" id="BMDT01000005">
    <property type="protein sequence ID" value="GGI65642.1"/>
    <property type="molecule type" value="Genomic_DNA"/>
</dbReference>
<dbReference type="GO" id="GO:0016020">
    <property type="term" value="C:membrane"/>
    <property type="evidence" value="ECO:0007669"/>
    <property type="project" value="UniProtKB-SubCell"/>
</dbReference>
<evidence type="ECO:0000256" key="5">
    <source>
        <dbReference type="ARBA" id="ARBA00023288"/>
    </source>
</evidence>
<feature type="chain" id="PRO_5038623318" description="Lipoprotein" evidence="8">
    <location>
        <begin position="23"/>
        <end position="284"/>
    </location>
</feature>
<dbReference type="SUPFAM" id="SSF53850">
    <property type="entry name" value="Periplasmic binding protein-like II"/>
    <property type="match status" value="1"/>
</dbReference>